<feature type="compositionally biased region" description="Basic residues" evidence="1">
    <location>
        <begin position="74"/>
        <end position="85"/>
    </location>
</feature>
<evidence type="ECO:0000313" key="3">
    <source>
        <dbReference type="Proteomes" id="UP000735302"/>
    </source>
</evidence>
<protein>
    <submittedName>
        <fullName evidence="2">Uncharacterized protein</fullName>
    </submittedName>
</protein>
<dbReference type="Proteomes" id="UP000735302">
    <property type="component" value="Unassembled WGS sequence"/>
</dbReference>
<reference evidence="2 3" key="1">
    <citation type="journal article" date="2021" name="Elife">
        <title>Chloroplast acquisition without the gene transfer in kleptoplastic sea slugs, Plakobranchus ocellatus.</title>
        <authorList>
            <person name="Maeda T."/>
            <person name="Takahashi S."/>
            <person name="Yoshida T."/>
            <person name="Shimamura S."/>
            <person name="Takaki Y."/>
            <person name="Nagai Y."/>
            <person name="Toyoda A."/>
            <person name="Suzuki Y."/>
            <person name="Arimoto A."/>
            <person name="Ishii H."/>
            <person name="Satoh N."/>
            <person name="Nishiyama T."/>
            <person name="Hasebe M."/>
            <person name="Maruyama T."/>
            <person name="Minagawa J."/>
            <person name="Obokata J."/>
            <person name="Shigenobu S."/>
        </authorList>
    </citation>
    <scope>NUCLEOTIDE SEQUENCE [LARGE SCALE GENOMIC DNA]</scope>
</reference>
<proteinExistence type="predicted"/>
<organism evidence="2 3">
    <name type="scientific">Plakobranchus ocellatus</name>
    <dbReference type="NCBI Taxonomy" id="259542"/>
    <lineage>
        <taxon>Eukaryota</taxon>
        <taxon>Metazoa</taxon>
        <taxon>Spiralia</taxon>
        <taxon>Lophotrochozoa</taxon>
        <taxon>Mollusca</taxon>
        <taxon>Gastropoda</taxon>
        <taxon>Heterobranchia</taxon>
        <taxon>Euthyneura</taxon>
        <taxon>Panpulmonata</taxon>
        <taxon>Sacoglossa</taxon>
        <taxon>Placobranchoidea</taxon>
        <taxon>Plakobranchidae</taxon>
        <taxon>Plakobranchus</taxon>
    </lineage>
</organism>
<gene>
    <name evidence="2" type="ORF">PoB_002543300</name>
</gene>
<feature type="region of interest" description="Disordered" evidence="1">
    <location>
        <begin position="57"/>
        <end position="85"/>
    </location>
</feature>
<sequence>MQRKVKPTVPLNDAFSKYQVQGVFYKLSNTSEECRTLMPDHNKVISGFQALRQARAPVASVEPTTEGSLQISGRNRKPLYLRRPR</sequence>
<keyword evidence="3" id="KW-1185">Reference proteome</keyword>
<dbReference type="AlphaFoldDB" id="A0AAV3ZVP5"/>
<evidence type="ECO:0000256" key="1">
    <source>
        <dbReference type="SAM" id="MobiDB-lite"/>
    </source>
</evidence>
<evidence type="ECO:0000313" key="2">
    <source>
        <dbReference type="EMBL" id="GFN98927.1"/>
    </source>
</evidence>
<comment type="caution">
    <text evidence="2">The sequence shown here is derived from an EMBL/GenBank/DDBJ whole genome shotgun (WGS) entry which is preliminary data.</text>
</comment>
<dbReference type="EMBL" id="BLXT01002912">
    <property type="protein sequence ID" value="GFN98927.1"/>
    <property type="molecule type" value="Genomic_DNA"/>
</dbReference>
<accession>A0AAV3ZVP5</accession>
<name>A0AAV3ZVP5_9GAST</name>
<feature type="compositionally biased region" description="Polar residues" evidence="1">
    <location>
        <begin position="62"/>
        <end position="73"/>
    </location>
</feature>